<dbReference type="GO" id="GO:0031490">
    <property type="term" value="F:chromatin DNA binding"/>
    <property type="evidence" value="ECO:0007669"/>
    <property type="project" value="TreeGrafter"/>
</dbReference>
<dbReference type="Proteomes" id="UP001274830">
    <property type="component" value="Unassembled WGS sequence"/>
</dbReference>
<keyword evidence="3" id="KW-1185">Reference proteome</keyword>
<organism evidence="2 3">
    <name type="scientific">Recurvomyces mirabilis</name>
    <dbReference type="NCBI Taxonomy" id="574656"/>
    <lineage>
        <taxon>Eukaryota</taxon>
        <taxon>Fungi</taxon>
        <taxon>Dikarya</taxon>
        <taxon>Ascomycota</taxon>
        <taxon>Pezizomycotina</taxon>
        <taxon>Dothideomycetes</taxon>
        <taxon>Dothideomycetidae</taxon>
        <taxon>Mycosphaerellales</taxon>
        <taxon>Teratosphaeriaceae</taxon>
        <taxon>Recurvomyces</taxon>
    </lineage>
</organism>
<dbReference type="GO" id="GO:0003713">
    <property type="term" value="F:transcription coactivator activity"/>
    <property type="evidence" value="ECO:0007669"/>
    <property type="project" value="InterPro"/>
</dbReference>
<comment type="caution">
    <text evidence="2">The sequence shown here is derived from an EMBL/GenBank/DDBJ whole genome shotgun (WGS) entry which is preliminary data.</text>
</comment>
<feature type="compositionally biased region" description="Pro residues" evidence="1">
    <location>
        <begin position="251"/>
        <end position="260"/>
    </location>
</feature>
<dbReference type="SUPFAM" id="SSF50729">
    <property type="entry name" value="PH domain-like"/>
    <property type="match status" value="1"/>
</dbReference>
<dbReference type="InterPro" id="IPR044852">
    <property type="entry name" value="WBP2-like"/>
</dbReference>
<sequence length="281" mass="29915">MSINWVMLSPSTTTTTTPPFTPLPNETILFTSPPRTGLNITTPGHYPAKQQKPYSLAHASGILYLTNRRIIYLPDKPTTTFQSFAAPILNLHDSHVTAPFFGPNVWMALLQPTSGGGIPVPGSGVVEIKLTFKEGGAFDFHTGFERVKERLGQAMEVGRMGDASGSDAAGRSTANGMPDVDLDELPAYQEESSGPLLSPVMVPPPPSSSSSAAAAATTSAGPRQRQSHVQRDSGIAVEDDRPVPKPTDQAFPPPDEPPPGYEEAQMAGVQEEIERRASGGR</sequence>
<dbReference type="EMBL" id="JAUTXT010000012">
    <property type="protein sequence ID" value="KAK3676051.1"/>
    <property type="molecule type" value="Genomic_DNA"/>
</dbReference>
<feature type="region of interest" description="Disordered" evidence="1">
    <location>
        <begin position="160"/>
        <end position="281"/>
    </location>
</feature>
<feature type="compositionally biased region" description="Low complexity" evidence="1">
    <location>
        <begin position="208"/>
        <end position="222"/>
    </location>
</feature>
<dbReference type="PANTHER" id="PTHR31606">
    <property type="entry name" value="WW DOMAIN BINDING PROTEIN 2, ISOFORM E"/>
    <property type="match status" value="1"/>
</dbReference>
<dbReference type="CDD" id="cd13214">
    <property type="entry name" value="PH-GRAM_WBP2"/>
    <property type="match status" value="1"/>
</dbReference>
<name>A0AAE0WQM5_9PEZI</name>
<evidence type="ECO:0000313" key="2">
    <source>
        <dbReference type="EMBL" id="KAK3676051.1"/>
    </source>
</evidence>
<accession>A0AAE0WQM5</accession>
<protein>
    <recommendedName>
        <fullName evidence="4">WW domain-binding protein</fullName>
    </recommendedName>
</protein>
<reference evidence="2" key="1">
    <citation type="submission" date="2023-07" db="EMBL/GenBank/DDBJ databases">
        <title>Black Yeasts Isolated from many extreme environments.</title>
        <authorList>
            <person name="Coleine C."/>
            <person name="Stajich J.E."/>
            <person name="Selbmann L."/>
        </authorList>
    </citation>
    <scope>NUCLEOTIDE SEQUENCE</scope>
    <source>
        <strain evidence="2">CCFEE 5485</strain>
    </source>
</reference>
<evidence type="ECO:0000256" key="1">
    <source>
        <dbReference type="SAM" id="MobiDB-lite"/>
    </source>
</evidence>
<dbReference type="PANTHER" id="PTHR31606:SF1">
    <property type="entry name" value="WW DOMAIN BINDING PROTEIN 2, ISOFORM E"/>
    <property type="match status" value="1"/>
</dbReference>
<dbReference type="AlphaFoldDB" id="A0AAE0WQM5"/>
<dbReference type="GO" id="GO:0005634">
    <property type="term" value="C:nucleus"/>
    <property type="evidence" value="ECO:0007669"/>
    <property type="project" value="TreeGrafter"/>
</dbReference>
<proteinExistence type="predicted"/>
<feature type="compositionally biased region" description="Basic and acidic residues" evidence="1">
    <location>
        <begin position="272"/>
        <end position="281"/>
    </location>
</feature>
<evidence type="ECO:0000313" key="3">
    <source>
        <dbReference type="Proteomes" id="UP001274830"/>
    </source>
</evidence>
<gene>
    <name evidence="2" type="ORF">LTR78_004243</name>
</gene>
<evidence type="ECO:0008006" key="4">
    <source>
        <dbReference type="Google" id="ProtNLM"/>
    </source>
</evidence>